<organism evidence="2 3">
    <name type="scientific">Cupriavidus oxalaticus</name>
    <dbReference type="NCBI Taxonomy" id="96344"/>
    <lineage>
        <taxon>Bacteria</taxon>
        <taxon>Pseudomonadati</taxon>
        <taxon>Pseudomonadota</taxon>
        <taxon>Betaproteobacteria</taxon>
        <taxon>Burkholderiales</taxon>
        <taxon>Burkholderiaceae</taxon>
        <taxon>Cupriavidus</taxon>
    </lineage>
</organism>
<dbReference type="OrthoDB" id="8971087at2"/>
<feature type="signal peptide" evidence="1">
    <location>
        <begin position="1"/>
        <end position="19"/>
    </location>
</feature>
<geneLocation type="plasmid" evidence="2">
    <name>unnamed4</name>
</geneLocation>
<name>A0A4P7LJM5_9BURK</name>
<protein>
    <submittedName>
        <fullName evidence="2">Uncharacterized protein</fullName>
    </submittedName>
</protein>
<evidence type="ECO:0000313" key="2">
    <source>
        <dbReference type="EMBL" id="QBY56346.1"/>
    </source>
</evidence>
<proteinExistence type="predicted"/>
<keyword evidence="2" id="KW-0614">Plasmid</keyword>
<reference evidence="2 3" key="1">
    <citation type="submission" date="2019-03" db="EMBL/GenBank/DDBJ databases">
        <title>Efficiently degradation of phenoxyalkanoic acid herbicides by Cupriavidus oxalaticus strain X32.</title>
        <authorList>
            <person name="Sheng X."/>
        </authorList>
    </citation>
    <scope>NUCLEOTIDE SEQUENCE [LARGE SCALE GENOMIC DNA]</scope>
    <source>
        <strain evidence="2 3">X32</strain>
        <plasmid evidence="2 3">unnamed4</plasmid>
    </source>
</reference>
<evidence type="ECO:0000256" key="1">
    <source>
        <dbReference type="SAM" id="SignalP"/>
    </source>
</evidence>
<evidence type="ECO:0000313" key="3">
    <source>
        <dbReference type="Proteomes" id="UP000295294"/>
    </source>
</evidence>
<dbReference type="EMBL" id="CP038639">
    <property type="protein sequence ID" value="QBY56346.1"/>
    <property type="molecule type" value="Genomic_DNA"/>
</dbReference>
<feature type="chain" id="PRO_5020743278" evidence="1">
    <location>
        <begin position="20"/>
        <end position="159"/>
    </location>
</feature>
<dbReference type="SUPFAM" id="SSF101447">
    <property type="entry name" value="Formin homology 2 domain (FH2 domain)"/>
    <property type="match status" value="1"/>
</dbReference>
<accession>A0A4P7LJM5</accession>
<dbReference type="AlphaFoldDB" id="A0A4P7LJM5"/>
<keyword evidence="1" id="KW-0732">Signal</keyword>
<gene>
    <name evidence="2" type="ORF">E0W60_35650</name>
</gene>
<dbReference type="KEGG" id="cox:E0W60_35650"/>
<dbReference type="Proteomes" id="UP000295294">
    <property type="component" value="Plasmid unnamed4"/>
</dbReference>
<sequence length="159" mass="16947">MKYSIVACVLATCVTAANAQLYSFPAPPMTVADCQGGRIWMKRNGLATCDFFVPDPPPPPPPPPPPAPTCQYFPQRFAIYIGDMGQCSADGGCQGTGYMIYYGGAIVATEMWVDTWLWPDLNARASAAIATTGYSLGKFLGADPGNGNNMGMGIYEVCR</sequence>